<evidence type="ECO:0000256" key="3">
    <source>
        <dbReference type="ARBA" id="ARBA00023242"/>
    </source>
</evidence>
<organism evidence="7 8">
    <name type="scientific">Discostella pseudostelligera</name>
    <dbReference type="NCBI Taxonomy" id="259834"/>
    <lineage>
        <taxon>Eukaryota</taxon>
        <taxon>Sar</taxon>
        <taxon>Stramenopiles</taxon>
        <taxon>Ochrophyta</taxon>
        <taxon>Bacillariophyta</taxon>
        <taxon>Coscinodiscophyceae</taxon>
        <taxon>Thalassiosirophycidae</taxon>
        <taxon>Stephanodiscales</taxon>
        <taxon>Stephanodiscaceae</taxon>
        <taxon>Discostella</taxon>
    </lineage>
</organism>
<keyword evidence="2" id="KW-0238">DNA-binding</keyword>
<dbReference type="PRINTS" id="PR00056">
    <property type="entry name" value="HSFDOMAIN"/>
</dbReference>
<keyword evidence="3" id="KW-0539">Nucleus</keyword>
<dbReference type="GO" id="GO:0003677">
    <property type="term" value="F:DNA binding"/>
    <property type="evidence" value="ECO:0007669"/>
    <property type="project" value="UniProtKB-KW"/>
</dbReference>
<reference evidence="7 8" key="1">
    <citation type="submission" date="2024-10" db="EMBL/GenBank/DDBJ databases">
        <title>Updated reference genomes for cyclostephanoid diatoms.</title>
        <authorList>
            <person name="Roberts W.R."/>
            <person name="Alverson A.J."/>
        </authorList>
    </citation>
    <scope>NUCLEOTIDE SEQUENCE [LARGE SCALE GENOMIC DNA]</scope>
    <source>
        <strain evidence="7 8">AJA232-27</strain>
    </source>
</reference>
<evidence type="ECO:0000259" key="6">
    <source>
        <dbReference type="SMART" id="SM00415"/>
    </source>
</evidence>
<protein>
    <recommendedName>
        <fullName evidence="6">HSF-type DNA-binding domain-containing protein</fullName>
    </recommendedName>
</protein>
<dbReference type="InterPro" id="IPR036388">
    <property type="entry name" value="WH-like_DNA-bd_sf"/>
</dbReference>
<keyword evidence="8" id="KW-1185">Reference proteome</keyword>
<dbReference type="FunFam" id="1.10.10.10:FF:000286">
    <property type="entry name" value="Heat shock transcription factor"/>
    <property type="match status" value="1"/>
</dbReference>
<dbReference type="AlphaFoldDB" id="A0ABD3MR18"/>
<dbReference type="Gene3D" id="1.10.10.10">
    <property type="entry name" value="Winged helix-like DNA-binding domain superfamily/Winged helix DNA-binding domain"/>
    <property type="match status" value="1"/>
</dbReference>
<feature type="region of interest" description="Disordered" evidence="5">
    <location>
        <begin position="112"/>
        <end position="134"/>
    </location>
</feature>
<dbReference type="GO" id="GO:0005634">
    <property type="term" value="C:nucleus"/>
    <property type="evidence" value="ECO:0007669"/>
    <property type="project" value="UniProtKB-SubCell"/>
</dbReference>
<evidence type="ECO:0000256" key="5">
    <source>
        <dbReference type="SAM" id="MobiDB-lite"/>
    </source>
</evidence>
<accession>A0ABD3MR18</accession>
<gene>
    <name evidence="7" type="ORF">ACHAWU_001077</name>
</gene>
<evidence type="ECO:0000256" key="2">
    <source>
        <dbReference type="ARBA" id="ARBA00023125"/>
    </source>
</evidence>
<evidence type="ECO:0000256" key="4">
    <source>
        <dbReference type="RuleBase" id="RU004020"/>
    </source>
</evidence>
<dbReference type="Proteomes" id="UP001530293">
    <property type="component" value="Unassembled WGS sequence"/>
</dbReference>
<dbReference type="PANTHER" id="PTHR10015:SF206">
    <property type="entry name" value="HSF-TYPE DNA-BINDING DOMAIN-CONTAINING PROTEIN"/>
    <property type="match status" value="1"/>
</dbReference>
<evidence type="ECO:0000256" key="1">
    <source>
        <dbReference type="ARBA" id="ARBA00004123"/>
    </source>
</evidence>
<sequence>MSNTSDIHRAASMSMAVSVDGGSDLASAANSVSTAHSTSTTSTAASSSCPSSVTGTTMAYNTVGGGWAWSSADERGTALPIEKTLSSPFASDDNLVGAGAGAGELISEKVVSKVSPPQPQVDSTSGGAASAAGVDGSGNNQSILQMSAPLHPVAEFLFQLTKMLTDANTEFIEWRNASIFVHDPPGLERDILPKYFRHSNYSSFQRQMNYFGFRKIAGKGKMAPCSYVNELATEDISSLLFIKRKKAGISSAAAKLIAQQNQITRSLDGSLGRMGYSLGGVVGADPSSMGGASLAVSSLTDPQSVILAQLQQAHLMSLTNPGIQATTQSKAINDLNIGASGISNGFLTTDQGNVFLSSSNNPNTRTNGVAPDTQSLLMQEATASSLAGGGGGMRISPTELFSFSERHPDNLVRLDSAANLRALLNQQISMFNTPGDTLVPSLTTINHSIGGLGHQLPPTTTSGLTAGHGPASPAAITSAAANRGLVYGWNDILAGMGIYGDAVDTTNRSLLQLEQQLLHQGTASVDATSPFNLEGIFGLGASNSNGGHNGYQS</sequence>
<comment type="similarity">
    <text evidence="4">Belongs to the HSF family.</text>
</comment>
<dbReference type="InterPro" id="IPR000232">
    <property type="entry name" value="HSF_DNA-bd"/>
</dbReference>
<dbReference type="PANTHER" id="PTHR10015">
    <property type="entry name" value="HEAT SHOCK TRANSCRIPTION FACTOR"/>
    <property type="match status" value="1"/>
</dbReference>
<dbReference type="SMART" id="SM00415">
    <property type="entry name" value="HSF"/>
    <property type="match status" value="1"/>
</dbReference>
<dbReference type="EMBL" id="JALLBG020000130">
    <property type="protein sequence ID" value="KAL3762930.1"/>
    <property type="molecule type" value="Genomic_DNA"/>
</dbReference>
<dbReference type="SUPFAM" id="SSF46785">
    <property type="entry name" value="Winged helix' DNA-binding domain"/>
    <property type="match status" value="1"/>
</dbReference>
<comment type="subcellular location">
    <subcellularLocation>
        <location evidence="1">Nucleus</location>
    </subcellularLocation>
</comment>
<evidence type="ECO:0000313" key="8">
    <source>
        <dbReference type="Proteomes" id="UP001530293"/>
    </source>
</evidence>
<name>A0ABD3MR18_9STRA</name>
<dbReference type="InterPro" id="IPR036390">
    <property type="entry name" value="WH_DNA-bd_sf"/>
</dbReference>
<proteinExistence type="inferred from homology"/>
<evidence type="ECO:0000313" key="7">
    <source>
        <dbReference type="EMBL" id="KAL3762930.1"/>
    </source>
</evidence>
<comment type="caution">
    <text evidence="7">The sequence shown here is derived from an EMBL/GenBank/DDBJ whole genome shotgun (WGS) entry which is preliminary data.</text>
</comment>
<dbReference type="Pfam" id="PF00447">
    <property type="entry name" value="HSF_DNA-bind"/>
    <property type="match status" value="1"/>
</dbReference>
<feature type="domain" description="HSF-type DNA-binding" evidence="6">
    <location>
        <begin position="152"/>
        <end position="245"/>
    </location>
</feature>